<name>A0A6B2KWN4_9EUKA</name>
<feature type="compositionally biased region" description="Polar residues" evidence="4">
    <location>
        <begin position="414"/>
        <end position="425"/>
    </location>
</feature>
<feature type="region of interest" description="Disordered" evidence="4">
    <location>
        <begin position="481"/>
        <end position="524"/>
    </location>
</feature>
<dbReference type="GO" id="GO:1990071">
    <property type="term" value="C:TRAPPII protein complex"/>
    <property type="evidence" value="ECO:0007669"/>
    <property type="project" value="InterPro"/>
</dbReference>
<sequence>MNCKVVVNYHDLFGGAWPQFESGLLKRLPLTDIKWSVSLIDVECKLLKDLTFEKAPDTQLHTPRLFGEWHSEPYFHICLVLCKDKKAYDTGVKDKVLKWLEEMKEGQEWIVVYLSLPGDPARKVRFFNVFHYMKNDFNTVKGQDRVFTIRLPEKGEKDDEEGWERVMAKLKEGISRHGEEAMEKLIQEIKKLDSERIHPGWNYCKFFAVKEGLAFIYESFQMYDEALMQYDELEALFSGYDVPEEQKLGIKGFGGTDVGDEYAAFLDSSKKPFRKQIVNNQITEFDFRQYIFARQSEILFKRELPVFVAERGLKFIKSFRHELEKNNFPPVFIMSWAFGAYLDLADNCLRNMTIQSNSQRVKKRQKRDKRQIGIYLADIYFNACLMLHEIGILQGFIPKDCNFYFGPDPHQPLKITTTNEPVSETSTEKDDTMTADDDTDDDTDNDAMAKGESQFEEKPPEIVEEAMDNSPVEEGNFAVDMEENVGGQEKRKKDFEEFSEKSERSEMSEKSEKSDKSKGGYSSKRSYRNLKSSAILSQSLKSVKTFDKLYVSITRRAIKSYRDCKRQRSVNWLQCKLSDLYFYRGKYTECASLLKKVVKAQHNGNEAWPPLLSAAFHKLCESYRKKNLYIDYVANLLALLSYESDVPVELREFYFSDLLRVIKDPFTLEKKLAKEALSSLVQIDIVPPYHLKFALDQEVVVECDFHTKSPLDLKIDSFVMNFIMESDLEVSMESQRGLILEATDILLPQKASGGTSQRVSLRLNPTMVGTYVCHKLWISIGKLLLTQSMEHAVWKREFRITITPSESTLALDVMSPPSLILQQTQHLSILINTKNDTVRSGVLSVSAPPELFLVHKSDSSESPSRKSLTHHENIEGPKPEVQITKKSLGKNEITTENIEATLTGINIKIPDCERNEDLEIHLPVRTNGTVAQTHEVTLELTYEKVTKEKFFLQTCMDLNFQHPFHIEQNMIPIYDDKLSTETKKIFLHLVITCICSGEIEIIDFGIDFNDCASFYKILNDPNESVHNTVIQSKGKTALLYEIETSKVSEKKKIGPAFNIKYKFLMNNKESYSNELIGRELLFQQKLSLARKPAEFLIQCMHPPSAEKGKRIYLEWHVTCLRDHKKKEDNEPDQVKNFEERYSIKVDNRLWLIAGKTNGHLQFKSSPHYVSKTSCALIPKVSGILPLPQLRIETTPMTRVKELNSKEDSIIVYPCPVILSLCEKIEVADSKKDYLLLNKPEGELEMDKVTRGASASASGVNPLERTSSTALLVTPTQLKNERPSPALHSNQPTNFDPK</sequence>
<dbReference type="GO" id="GO:0034498">
    <property type="term" value="P:early endosome to Golgi transport"/>
    <property type="evidence" value="ECO:0007669"/>
    <property type="project" value="TreeGrafter"/>
</dbReference>
<proteinExistence type="predicted"/>
<dbReference type="PANTHER" id="PTHR13251">
    <property type="entry name" value="EPILEPSY HOLOPROSENCEPHALY CANDIDATE 1/TMEM1"/>
    <property type="match status" value="1"/>
</dbReference>
<feature type="domain" description="TRAPPC10/Trs130 C-terminal" evidence="5">
    <location>
        <begin position="1111"/>
        <end position="1205"/>
    </location>
</feature>
<feature type="domain" description="Trs130 NTS" evidence="7">
    <location>
        <begin position="531"/>
        <end position="596"/>
    </location>
</feature>
<evidence type="ECO:0000256" key="2">
    <source>
        <dbReference type="ARBA" id="ARBA00022448"/>
    </source>
</evidence>
<dbReference type="Pfam" id="PF12584">
    <property type="entry name" value="TRAPPC10"/>
    <property type="match status" value="1"/>
</dbReference>
<dbReference type="Pfam" id="PF24967">
    <property type="entry name" value="NTS_TR130"/>
    <property type="match status" value="1"/>
</dbReference>
<dbReference type="Pfam" id="PF23036">
    <property type="entry name" value="TRAPPC10_1st"/>
    <property type="match status" value="1"/>
</dbReference>
<comment type="subcellular location">
    <subcellularLocation>
        <location evidence="1">Golgi apparatus</location>
    </subcellularLocation>
</comment>
<evidence type="ECO:0008006" key="9">
    <source>
        <dbReference type="Google" id="ProtNLM"/>
    </source>
</evidence>
<feature type="compositionally biased region" description="Basic and acidic residues" evidence="4">
    <location>
        <begin position="488"/>
        <end position="518"/>
    </location>
</feature>
<evidence type="ECO:0000256" key="3">
    <source>
        <dbReference type="ARBA" id="ARBA00023034"/>
    </source>
</evidence>
<keyword evidence="3" id="KW-0333">Golgi apparatus</keyword>
<feature type="domain" description="TRAPPC10/Trs130 N-terminal" evidence="6">
    <location>
        <begin position="4"/>
        <end position="304"/>
    </location>
</feature>
<evidence type="ECO:0000259" key="5">
    <source>
        <dbReference type="Pfam" id="PF12584"/>
    </source>
</evidence>
<keyword evidence="2" id="KW-0813">Transport</keyword>
<dbReference type="PANTHER" id="PTHR13251:SF3">
    <property type="entry name" value="TRAFFICKING PROTEIN PARTICLE COMPLEX SUBUNIT 10"/>
    <property type="match status" value="1"/>
</dbReference>
<feature type="compositionally biased region" description="Acidic residues" evidence="4">
    <location>
        <begin position="433"/>
        <end position="445"/>
    </location>
</feature>
<feature type="region of interest" description="Disordered" evidence="4">
    <location>
        <begin position="413"/>
        <end position="461"/>
    </location>
</feature>
<feature type="compositionally biased region" description="Polar residues" evidence="4">
    <location>
        <begin position="1286"/>
        <end position="1297"/>
    </location>
</feature>
<reference evidence="8" key="1">
    <citation type="journal article" date="2020" name="J. Eukaryot. Microbiol.">
        <title>De novo Sequencing, Assembly and Annotation of the Transcriptome for the Free-Living Testate Amoeba Arcella intermedia.</title>
        <authorList>
            <person name="Ribeiro G.M."/>
            <person name="Porfirio-Sousa A.L."/>
            <person name="Maurer-Alcala X.X."/>
            <person name="Katz L.A."/>
            <person name="Lahr D.J.G."/>
        </authorList>
    </citation>
    <scope>NUCLEOTIDE SEQUENCE</scope>
</reference>
<feature type="compositionally biased region" description="Polar residues" evidence="4">
    <location>
        <begin position="1252"/>
        <end position="1277"/>
    </location>
</feature>
<organism evidence="8">
    <name type="scientific">Arcella intermedia</name>
    <dbReference type="NCBI Taxonomy" id="1963864"/>
    <lineage>
        <taxon>Eukaryota</taxon>
        <taxon>Amoebozoa</taxon>
        <taxon>Tubulinea</taxon>
        <taxon>Elardia</taxon>
        <taxon>Arcellinida</taxon>
        <taxon>Sphaerothecina</taxon>
        <taxon>Arcellidae</taxon>
        <taxon>Arcella</taxon>
    </lineage>
</organism>
<evidence type="ECO:0000313" key="8">
    <source>
        <dbReference type="EMBL" id="NDV29072.1"/>
    </source>
</evidence>
<evidence type="ECO:0000259" key="6">
    <source>
        <dbReference type="Pfam" id="PF23036"/>
    </source>
</evidence>
<dbReference type="GO" id="GO:0005829">
    <property type="term" value="C:cytosol"/>
    <property type="evidence" value="ECO:0007669"/>
    <property type="project" value="GOC"/>
</dbReference>
<dbReference type="InterPro" id="IPR022233">
    <property type="entry name" value="TRAPPC10/Trs130_C"/>
</dbReference>
<feature type="region of interest" description="Disordered" evidence="4">
    <location>
        <begin position="1249"/>
        <end position="1297"/>
    </location>
</feature>
<protein>
    <recommendedName>
        <fullName evidence="9">Trafficking protein particle complex subunit 11 domain-containing protein</fullName>
    </recommendedName>
</protein>
<dbReference type="InterPro" id="IPR045126">
    <property type="entry name" value="TRAPPC10/Trs130"/>
</dbReference>
<evidence type="ECO:0000256" key="4">
    <source>
        <dbReference type="SAM" id="MobiDB-lite"/>
    </source>
</evidence>
<dbReference type="InterPro" id="IPR056913">
    <property type="entry name" value="TRAPPC10/Trs130_N"/>
</dbReference>
<accession>A0A6B2KWN4</accession>
<feature type="compositionally biased region" description="Basic and acidic residues" evidence="4">
    <location>
        <begin position="447"/>
        <end position="461"/>
    </location>
</feature>
<evidence type="ECO:0000259" key="7">
    <source>
        <dbReference type="Pfam" id="PF24967"/>
    </source>
</evidence>
<dbReference type="EMBL" id="GIBP01000103">
    <property type="protein sequence ID" value="NDV29072.1"/>
    <property type="molecule type" value="Transcribed_RNA"/>
</dbReference>
<dbReference type="InterPro" id="IPR056916">
    <property type="entry name" value="NTS_TR130"/>
</dbReference>
<evidence type="ECO:0000256" key="1">
    <source>
        <dbReference type="ARBA" id="ARBA00004555"/>
    </source>
</evidence>
<dbReference type="GO" id="GO:0006891">
    <property type="term" value="P:intra-Golgi vesicle-mediated transport"/>
    <property type="evidence" value="ECO:0007669"/>
    <property type="project" value="TreeGrafter"/>
</dbReference>